<gene>
    <name evidence="2" type="ORF">AOG27_15155</name>
</gene>
<dbReference type="Proteomes" id="UP000050378">
    <property type="component" value="Unassembled WGS sequence"/>
</dbReference>
<comment type="caution">
    <text evidence="2">The sequence shown here is derived from an EMBL/GenBank/DDBJ whole genome shotgun (WGS) entry which is preliminary data.</text>
</comment>
<name>A0A0P7EH86_9GAMM</name>
<feature type="transmembrane region" description="Helical" evidence="1">
    <location>
        <begin position="116"/>
        <end position="138"/>
    </location>
</feature>
<evidence type="ECO:0000313" key="2">
    <source>
        <dbReference type="EMBL" id="KPM82646.1"/>
    </source>
</evidence>
<protein>
    <submittedName>
        <fullName evidence="2">Uncharacterized protein</fullName>
    </submittedName>
</protein>
<accession>A0A0P7EH86</accession>
<dbReference type="PATRIC" id="fig|570156.3.peg.4117"/>
<dbReference type="EMBL" id="LJTC01000010">
    <property type="protein sequence ID" value="KPM82646.1"/>
    <property type="molecule type" value="Genomic_DNA"/>
</dbReference>
<organism evidence="2 3">
    <name type="scientific">Pseudoalteromonas lipolytica</name>
    <dbReference type="NCBI Taxonomy" id="570156"/>
    <lineage>
        <taxon>Bacteria</taxon>
        <taxon>Pseudomonadati</taxon>
        <taxon>Pseudomonadota</taxon>
        <taxon>Gammaproteobacteria</taxon>
        <taxon>Alteromonadales</taxon>
        <taxon>Pseudoalteromonadaceae</taxon>
        <taxon>Pseudoalteromonas</taxon>
    </lineage>
</organism>
<feature type="transmembrane region" description="Helical" evidence="1">
    <location>
        <begin position="38"/>
        <end position="62"/>
    </location>
</feature>
<feature type="transmembrane region" description="Helical" evidence="1">
    <location>
        <begin position="9"/>
        <end position="26"/>
    </location>
</feature>
<feature type="transmembrane region" description="Helical" evidence="1">
    <location>
        <begin position="83"/>
        <end position="104"/>
    </location>
</feature>
<reference evidence="2 3" key="1">
    <citation type="submission" date="2015-09" db="EMBL/GenBank/DDBJ databases">
        <title>Draft Genome Sequence of Pseudoalteromonas lipolytica UCD-48B.</title>
        <authorList>
            <person name="Krusor M."/>
            <person name="Coil D.A."/>
            <person name="Lang J.M."/>
            <person name="Eisen J.A."/>
            <person name="Alexiev A."/>
        </authorList>
    </citation>
    <scope>NUCLEOTIDE SEQUENCE [LARGE SCALE GENOMIC DNA]</scope>
    <source>
        <strain evidence="2 3">UCD-48B</strain>
    </source>
</reference>
<sequence>MLLLLEKKTTILVISLITSIFMWPVIDGLKENQIQPIASAVSTVAGILVGFVMASISLFASAKDNTLVKNTTKTGYLPKLVNRLHYTMGLLLSVCFVFLIVLFIPSGVAISDFKIISLVINIGIFLALNSFFNFFVSWKRFKDFSQHM</sequence>
<evidence type="ECO:0000256" key="1">
    <source>
        <dbReference type="SAM" id="Phobius"/>
    </source>
</evidence>
<dbReference type="OrthoDB" id="7068851at2"/>
<dbReference type="RefSeq" id="WP_054553850.1">
    <property type="nucleotide sequence ID" value="NZ_LJTC01000010.1"/>
</dbReference>
<keyword evidence="1" id="KW-0812">Transmembrane</keyword>
<evidence type="ECO:0000313" key="3">
    <source>
        <dbReference type="Proteomes" id="UP000050378"/>
    </source>
</evidence>
<keyword evidence="1" id="KW-0472">Membrane</keyword>
<keyword evidence="1" id="KW-1133">Transmembrane helix</keyword>
<proteinExistence type="predicted"/>
<dbReference type="AlphaFoldDB" id="A0A0P7EH86"/>